<name>A0A1P8JZ87_9BURK</name>
<dbReference type="Pfam" id="PF00596">
    <property type="entry name" value="Aldolase_II"/>
    <property type="match status" value="1"/>
</dbReference>
<keyword evidence="1" id="KW-0479">Metal-binding</keyword>
<feature type="domain" description="Class II aldolase/adducin N-terminal" evidence="3">
    <location>
        <begin position="26"/>
        <end position="117"/>
    </location>
</feature>
<dbReference type="Proteomes" id="UP000186609">
    <property type="component" value="Chromosome"/>
</dbReference>
<dbReference type="GO" id="GO:0019323">
    <property type="term" value="P:pentose catabolic process"/>
    <property type="evidence" value="ECO:0007669"/>
    <property type="project" value="TreeGrafter"/>
</dbReference>
<dbReference type="InterPro" id="IPR050197">
    <property type="entry name" value="Aldolase_class_II_sugar_metab"/>
</dbReference>
<accession>A0A1P8JZ87</accession>
<evidence type="ECO:0000256" key="1">
    <source>
        <dbReference type="ARBA" id="ARBA00022723"/>
    </source>
</evidence>
<sequence>MTFADSTLAAQRLSDRQGLHSLVDLLVCAKRILYAEGTVDGMGHISARHPTEPGQFFLACSRAPGLVQRQDVMLYDLDGEDITSLGLKPYLERFVHAEIYRQRLDVQAMVHSHSASVIPSGAT</sequence>
<dbReference type="OrthoDB" id="5500703at2"/>
<organism evidence="4 5">
    <name type="scientific">Rhodoferax koreensis</name>
    <dbReference type="NCBI Taxonomy" id="1842727"/>
    <lineage>
        <taxon>Bacteria</taxon>
        <taxon>Pseudomonadati</taxon>
        <taxon>Pseudomonadota</taxon>
        <taxon>Betaproteobacteria</taxon>
        <taxon>Burkholderiales</taxon>
        <taxon>Comamonadaceae</taxon>
        <taxon>Rhodoferax</taxon>
    </lineage>
</organism>
<dbReference type="GO" id="GO:0046872">
    <property type="term" value="F:metal ion binding"/>
    <property type="evidence" value="ECO:0007669"/>
    <property type="project" value="UniProtKB-KW"/>
</dbReference>
<gene>
    <name evidence="4" type="ORF">RD110_19170</name>
</gene>
<dbReference type="AlphaFoldDB" id="A0A1P8JZ87"/>
<reference evidence="4 5" key="1">
    <citation type="submission" date="2017-01" db="EMBL/GenBank/DDBJ databases">
        <authorList>
            <person name="Mah S.A."/>
            <person name="Swanson W.J."/>
            <person name="Moy G.W."/>
            <person name="Vacquier V.D."/>
        </authorList>
    </citation>
    <scope>NUCLEOTIDE SEQUENCE [LARGE SCALE GENOMIC DNA]</scope>
    <source>
        <strain evidence="4 5">DCY110</strain>
    </source>
</reference>
<evidence type="ECO:0000313" key="4">
    <source>
        <dbReference type="EMBL" id="APW39067.1"/>
    </source>
</evidence>
<dbReference type="Gene3D" id="3.40.225.10">
    <property type="entry name" value="Class II aldolase/adducin N-terminal domain"/>
    <property type="match status" value="1"/>
</dbReference>
<evidence type="ECO:0000256" key="2">
    <source>
        <dbReference type="ARBA" id="ARBA00023239"/>
    </source>
</evidence>
<dbReference type="PANTHER" id="PTHR22789">
    <property type="entry name" value="FUCULOSE PHOSPHATE ALDOLASE"/>
    <property type="match status" value="1"/>
</dbReference>
<dbReference type="STRING" id="1842727.RD110_19170"/>
<dbReference type="PANTHER" id="PTHR22789:SF0">
    <property type="entry name" value="3-OXO-TETRONATE 4-PHOSPHATE DECARBOXYLASE-RELATED"/>
    <property type="match status" value="1"/>
</dbReference>
<evidence type="ECO:0000313" key="5">
    <source>
        <dbReference type="Proteomes" id="UP000186609"/>
    </source>
</evidence>
<keyword evidence="5" id="KW-1185">Reference proteome</keyword>
<dbReference type="SUPFAM" id="SSF53639">
    <property type="entry name" value="AraD/HMP-PK domain-like"/>
    <property type="match status" value="1"/>
</dbReference>
<dbReference type="EMBL" id="CP019236">
    <property type="protein sequence ID" value="APW39067.1"/>
    <property type="molecule type" value="Genomic_DNA"/>
</dbReference>
<dbReference type="InterPro" id="IPR001303">
    <property type="entry name" value="Aldolase_II/adducin_N"/>
</dbReference>
<proteinExistence type="predicted"/>
<dbReference type="KEGG" id="rhy:RD110_19170"/>
<evidence type="ECO:0000259" key="3">
    <source>
        <dbReference type="Pfam" id="PF00596"/>
    </source>
</evidence>
<dbReference type="InterPro" id="IPR036409">
    <property type="entry name" value="Aldolase_II/adducin_N_sf"/>
</dbReference>
<keyword evidence="2" id="KW-0456">Lyase</keyword>
<dbReference type="GO" id="GO:0016832">
    <property type="term" value="F:aldehyde-lyase activity"/>
    <property type="evidence" value="ECO:0007669"/>
    <property type="project" value="TreeGrafter"/>
</dbReference>
<dbReference type="GO" id="GO:0005829">
    <property type="term" value="C:cytosol"/>
    <property type="evidence" value="ECO:0007669"/>
    <property type="project" value="TreeGrafter"/>
</dbReference>
<protein>
    <recommendedName>
        <fullName evidence="3">Class II aldolase/adducin N-terminal domain-containing protein</fullName>
    </recommendedName>
</protein>
<dbReference type="RefSeq" id="WP_076201150.1">
    <property type="nucleotide sequence ID" value="NZ_CP019236.1"/>
</dbReference>